<evidence type="ECO:0000313" key="3">
    <source>
        <dbReference type="Proteomes" id="UP000245412"/>
    </source>
</evidence>
<proteinExistence type="predicted"/>
<dbReference type="SUPFAM" id="SSF47090">
    <property type="entry name" value="PGBD-like"/>
    <property type="match status" value="1"/>
</dbReference>
<dbReference type="Gene3D" id="1.10.101.10">
    <property type="entry name" value="PGBD-like superfamily/PGBD"/>
    <property type="match status" value="1"/>
</dbReference>
<sequence length="183" mass="19082">MNKITKRLSICILSGTLMFAPVALGAEDYSIVSEAHSGRTDSNGGHKDNKNKSGLGSYHYHCGGHPAHLHDGGVCPYGGTASSSAAASGITSSEVTSTSTPSSSVSSGVKTVTLHDNSTISLSTDILKLVQDVLNEKGYDCGKADGIVGEKTKTAISKYLKDNTDDSSDRMIIEMIAEALDIE</sequence>
<name>A0AB73T9F1_9FIRM</name>
<protein>
    <recommendedName>
        <fullName evidence="4">YHYH domain-containing protein</fullName>
    </recommendedName>
</protein>
<evidence type="ECO:0008006" key="4">
    <source>
        <dbReference type="Google" id="ProtNLM"/>
    </source>
</evidence>
<feature type="chain" id="PRO_5044492519" description="YHYH domain-containing protein" evidence="1">
    <location>
        <begin position="26"/>
        <end position="183"/>
    </location>
</feature>
<gene>
    <name evidence="2" type="ORF">C7383_101238</name>
</gene>
<reference evidence="2 3" key="1">
    <citation type="submission" date="2018-05" db="EMBL/GenBank/DDBJ databases">
        <authorList>
            <person name="Goeker M."/>
            <person name="Huntemann M."/>
            <person name="Clum A."/>
            <person name="Pillay M."/>
            <person name="Palaniappan K."/>
            <person name="Varghese N."/>
            <person name="Mikhailova N."/>
            <person name="Stamatis D."/>
            <person name="Reddy T."/>
            <person name="Daum C."/>
            <person name="Shapiro N."/>
            <person name="Ivanova N."/>
            <person name="Kyrpides N."/>
            <person name="Woyke T."/>
        </authorList>
    </citation>
    <scope>NUCLEOTIDE SEQUENCE [LARGE SCALE GENOMIC DNA]</scope>
    <source>
        <strain evidence="2 3">DSM 26524</strain>
    </source>
</reference>
<organism evidence="2 3">
    <name type="scientific">Murimonas intestini</name>
    <dbReference type="NCBI Taxonomy" id="1337051"/>
    <lineage>
        <taxon>Bacteria</taxon>
        <taxon>Bacillati</taxon>
        <taxon>Bacillota</taxon>
        <taxon>Clostridia</taxon>
        <taxon>Lachnospirales</taxon>
        <taxon>Lachnospiraceae</taxon>
        <taxon>Murimonas</taxon>
    </lineage>
</organism>
<comment type="caution">
    <text evidence="2">The sequence shown here is derived from an EMBL/GenBank/DDBJ whole genome shotgun (WGS) entry which is preliminary data.</text>
</comment>
<evidence type="ECO:0000256" key="1">
    <source>
        <dbReference type="SAM" id="SignalP"/>
    </source>
</evidence>
<dbReference type="NCBIfam" id="NF033223">
    <property type="entry name" value="YHYH_alt"/>
    <property type="match status" value="1"/>
</dbReference>
<evidence type="ECO:0000313" key="2">
    <source>
        <dbReference type="EMBL" id="PWJ78868.1"/>
    </source>
</evidence>
<keyword evidence="1" id="KW-0732">Signal</keyword>
<dbReference type="EMBL" id="QGGY01000001">
    <property type="protein sequence ID" value="PWJ78868.1"/>
    <property type="molecule type" value="Genomic_DNA"/>
</dbReference>
<dbReference type="InterPro" id="IPR047773">
    <property type="entry name" value="YHYH_dom_bact"/>
</dbReference>
<accession>A0AB73T9F1</accession>
<feature type="signal peptide" evidence="1">
    <location>
        <begin position="1"/>
        <end position="25"/>
    </location>
</feature>
<dbReference type="AlphaFoldDB" id="A0AB73T9F1"/>
<dbReference type="InterPro" id="IPR036366">
    <property type="entry name" value="PGBDSf"/>
</dbReference>
<dbReference type="InterPro" id="IPR036365">
    <property type="entry name" value="PGBD-like_sf"/>
</dbReference>
<dbReference type="Proteomes" id="UP000245412">
    <property type="component" value="Unassembled WGS sequence"/>
</dbReference>
<keyword evidence="3" id="KW-1185">Reference proteome</keyword>